<keyword evidence="2" id="KW-0812">Transmembrane</keyword>
<accession>A0A953HNR4</accession>
<dbReference type="Pfam" id="PF04773">
    <property type="entry name" value="FecR"/>
    <property type="match status" value="1"/>
</dbReference>
<sequence length="343" mass="39571">MMKEAVKDGGMEIDTKSPDTTALHKSYSQKMNDEEINQLIKKYRNNELSDTEFQDFLLLLRNKDEVTVNLMLDEAKADWVPSRSILLKMQETQINRNRATRRKRLFIWSSAAAVVLLIVGYFLFTAPQVQEDIVYQTGYGETLHIELPDGSTALLNANSSLTWKGDWEKNHLRQVSLDGEAFFDVTKKEKIPFEVDASVLRVHVLGTEFNVRNRPNDVDVFLHEGKVDVRVKQEEVKELSMKPGDFIHFDKADENMTIDENKRIGKKAAWVDGMLEFENREIQEILKEYEILYGKKFKIENAELANKRMDFSLPYSDWDLVRKALGIALGAEFNELGDTIIVK</sequence>
<reference evidence="4" key="1">
    <citation type="submission" date="2021-06" db="EMBL/GenBank/DDBJ databases">
        <title>44 bacteria genomes isolated from Dapeng, Shenzhen.</title>
        <authorList>
            <person name="Zheng W."/>
            <person name="Yu S."/>
            <person name="Huang Y."/>
        </authorList>
    </citation>
    <scope>NUCLEOTIDE SEQUENCE</scope>
    <source>
        <strain evidence="4">DP5N28-2</strain>
    </source>
</reference>
<dbReference type="EMBL" id="JAHVHU010000014">
    <property type="protein sequence ID" value="MBY5959379.1"/>
    <property type="molecule type" value="Genomic_DNA"/>
</dbReference>
<gene>
    <name evidence="4" type="ORF">KUV50_14610</name>
</gene>
<evidence type="ECO:0000256" key="1">
    <source>
        <dbReference type="SAM" id="MobiDB-lite"/>
    </source>
</evidence>
<dbReference type="Proteomes" id="UP000753961">
    <property type="component" value="Unassembled WGS sequence"/>
</dbReference>
<dbReference type="InterPro" id="IPR006860">
    <property type="entry name" value="FecR"/>
</dbReference>
<feature type="compositionally biased region" description="Basic and acidic residues" evidence="1">
    <location>
        <begin position="1"/>
        <end position="17"/>
    </location>
</feature>
<dbReference type="Gene3D" id="3.55.50.30">
    <property type="match status" value="1"/>
</dbReference>
<evidence type="ECO:0000256" key="2">
    <source>
        <dbReference type="SAM" id="Phobius"/>
    </source>
</evidence>
<evidence type="ECO:0000313" key="5">
    <source>
        <dbReference type="Proteomes" id="UP000753961"/>
    </source>
</evidence>
<dbReference type="GO" id="GO:0016989">
    <property type="term" value="F:sigma factor antagonist activity"/>
    <property type="evidence" value="ECO:0007669"/>
    <property type="project" value="TreeGrafter"/>
</dbReference>
<name>A0A953HNR4_9BACT</name>
<dbReference type="InterPro" id="IPR012373">
    <property type="entry name" value="Ferrdict_sens_TM"/>
</dbReference>
<dbReference type="PANTHER" id="PTHR30273:SF2">
    <property type="entry name" value="PROTEIN FECR"/>
    <property type="match status" value="1"/>
</dbReference>
<comment type="caution">
    <text evidence="4">The sequence shown here is derived from an EMBL/GenBank/DDBJ whole genome shotgun (WGS) entry which is preliminary data.</text>
</comment>
<keyword evidence="2" id="KW-1133">Transmembrane helix</keyword>
<evidence type="ECO:0000259" key="3">
    <source>
        <dbReference type="Pfam" id="PF04773"/>
    </source>
</evidence>
<dbReference type="RefSeq" id="WP_222580917.1">
    <property type="nucleotide sequence ID" value="NZ_JAHVHU010000014.1"/>
</dbReference>
<feature type="domain" description="FecR protein" evidence="3">
    <location>
        <begin position="134"/>
        <end position="227"/>
    </location>
</feature>
<organism evidence="4 5">
    <name type="scientific">Membranihabitans marinus</name>
    <dbReference type="NCBI Taxonomy" id="1227546"/>
    <lineage>
        <taxon>Bacteria</taxon>
        <taxon>Pseudomonadati</taxon>
        <taxon>Bacteroidota</taxon>
        <taxon>Saprospiria</taxon>
        <taxon>Saprospirales</taxon>
        <taxon>Saprospiraceae</taxon>
        <taxon>Membranihabitans</taxon>
    </lineage>
</organism>
<proteinExistence type="predicted"/>
<dbReference type="PANTHER" id="PTHR30273">
    <property type="entry name" value="PERIPLASMIC SIGNAL SENSOR AND SIGMA FACTOR ACTIVATOR FECR-RELATED"/>
    <property type="match status" value="1"/>
</dbReference>
<feature type="region of interest" description="Disordered" evidence="1">
    <location>
        <begin position="1"/>
        <end position="21"/>
    </location>
</feature>
<keyword evidence="5" id="KW-1185">Reference proteome</keyword>
<keyword evidence="2" id="KW-0472">Membrane</keyword>
<dbReference type="PIRSF" id="PIRSF018266">
    <property type="entry name" value="FecR"/>
    <property type="match status" value="1"/>
</dbReference>
<protein>
    <submittedName>
        <fullName evidence="4">FecR domain-containing protein</fullName>
    </submittedName>
</protein>
<dbReference type="AlphaFoldDB" id="A0A953HNR4"/>
<evidence type="ECO:0000313" key="4">
    <source>
        <dbReference type="EMBL" id="MBY5959379.1"/>
    </source>
</evidence>
<feature type="transmembrane region" description="Helical" evidence="2">
    <location>
        <begin position="105"/>
        <end position="124"/>
    </location>
</feature>
<dbReference type="Gene3D" id="2.60.120.1440">
    <property type="match status" value="1"/>
</dbReference>